<dbReference type="RefSeq" id="WP_004754162.1">
    <property type="nucleotide sequence ID" value="NZ_AKWH02000027.1"/>
</dbReference>
<keyword evidence="1" id="KW-0472">Membrane</keyword>
<dbReference type="AlphaFoldDB" id="A0A828Y9B6"/>
<evidence type="ECO:0000313" key="3">
    <source>
        <dbReference type="Proteomes" id="UP000006339"/>
    </source>
</evidence>
<keyword evidence="3" id="KW-1185">Reference proteome</keyword>
<keyword evidence="1" id="KW-0812">Transmembrane</keyword>
<feature type="transmembrane region" description="Helical" evidence="1">
    <location>
        <begin position="6"/>
        <end position="27"/>
    </location>
</feature>
<evidence type="ECO:0000256" key="1">
    <source>
        <dbReference type="SAM" id="Phobius"/>
    </source>
</evidence>
<protein>
    <submittedName>
        <fullName evidence="2">Uncharacterized protein</fullName>
    </submittedName>
</protein>
<proteinExistence type="predicted"/>
<comment type="caution">
    <text evidence="2">The sequence shown here is derived from an EMBL/GenBank/DDBJ whole genome shotgun (WGS) entry which is preliminary data.</text>
</comment>
<gene>
    <name evidence="2" type="ORF">LEP1GSC131_3539</name>
</gene>
<reference evidence="2" key="1">
    <citation type="submission" date="2012-10" db="EMBL/GenBank/DDBJ databases">
        <authorList>
            <person name="Harkins D.M."/>
            <person name="Durkin A.S."/>
            <person name="Brinkac L.M."/>
            <person name="Selengut J.D."/>
            <person name="Sanka R."/>
            <person name="DePew J."/>
            <person name="Purushe J."/>
            <person name="Picardeau M."/>
            <person name="Werts C."/>
            <person name="Goarant C."/>
            <person name="Vinetz J.M."/>
            <person name="Sutton G.G."/>
            <person name="Nelson W.C."/>
            <person name="Fouts D.E."/>
        </authorList>
    </citation>
    <scope>NUCLEOTIDE SEQUENCE [LARGE SCALE GENOMIC DNA]</scope>
    <source>
        <strain evidence="2">200802841</strain>
    </source>
</reference>
<dbReference type="EMBL" id="AKWH02000027">
    <property type="protein sequence ID" value="EKO52257.1"/>
    <property type="molecule type" value="Genomic_DNA"/>
</dbReference>
<name>A0A828Y9B6_9LEPT</name>
<keyword evidence="1" id="KW-1133">Transmembrane helix</keyword>
<accession>A0A828Y9B6</accession>
<organism evidence="2 3">
    <name type="scientific">Leptospira kirschneri str. 200802841</name>
    <dbReference type="NCBI Taxonomy" id="1193047"/>
    <lineage>
        <taxon>Bacteria</taxon>
        <taxon>Pseudomonadati</taxon>
        <taxon>Spirochaetota</taxon>
        <taxon>Spirochaetia</taxon>
        <taxon>Leptospirales</taxon>
        <taxon>Leptospiraceae</taxon>
        <taxon>Leptospira</taxon>
    </lineage>
</organism>
<sequence length="65" mass="7879">MSEALILVNLSLRLSLFNFYGLIYGIFRFTKLWELLLLIEILKMAFRDYSKILIEIHLQIYHKMQ</sequence>
<dbReference type="GeneID" id="34315806"/>
<evidence type="ECO:0000313" key="2">
    <source>
        <dbReference type="EMBL" id="EKO52257.1"/>
    </source>
</evidence>
<dbReference type="Proteomes" id="UP000006339">
    <property type="component" value="Unassembled WGS sequence"/>
</dbReference>